<keyword evidence="2" id="KW-1133">Transmembrane helix</keyword>
<dbReference type="EMBL" id="CAXAMN010027284">
    <property type="protein sequence ID" value="CAK9109877.1"/>
    <property type="molecule type" value="Genomic_DNA"/>
</dbReference>
<feature type="region of interest" description="Disordered" evidence="1">
    <location>
        <begin position="1"/>
        <end position="31"/>
    </location>
</feature>
<feature type="transmembrane region" description="Helical" evidence="2">
    <location>
        <begin position="71"/>
        <end position="96"/>
    </location>
</feature>
<keyword evidence="2" id="KW-0472">Membrane</keyword>
<gene>
    <name evidence="3" type="ORF">CCMP2556_LOCUS51113</name>
</gene>
<evidence type="ECO:0000313" key="4">
    <source>
        <dbReference type="Proteomes" id="UP001642484"/>
    </source>
</evidence>
<organism evidence="3 4">
    <name type="scientific">Durusdinium trenchii</name>
    <dbReference type="NCBI Taxonomy" id="1381693"/>
    <lineage>
        <taxon>Eukaryota</taxon>
        <taxon>Sar</taxon>
        <taxon>Alveolata</taxon>
        <taxon>Dinophyceae</taxon>
        <taxon>Suessiales</taxon>
        <taxon>Symbiodiniaceae</taxon>
        <taxon>Durusdinium</taxon>
    </lineage>
</organism>
<comment type="caution">
    <text evidence="3">The sequence shown here is derived from an EMBL/GenBank/DDBJ whole genome shotgun (WGS) entry which is preliminary data.</text>
</comment>
<feature type="compositionally biased region" description="Polar residues" evidence="1">
    <location>
        <begin position="17"/>
        <end position="29"/>
    </location>
</feature>
<sequence>MRMGRECARIGRDRRSSWMTSGRTSNPQQPWAFGPSTWKMAGRSSTWKLFRSFRRGSMADLHPLGVGEARWFLGVQSGVSGFRLWCVMVAFGGLWWPEFFR</sequence>
<evidence type="ECO:0000256" key="1">
    <source>
        <dbReference type="SAM" id="MobiDB-lite"/>
    </source>
</evidence>
<evidence type="ECO:0000313" key="3">
    <source>
        <dbReference type="EMBL" id="CAK9109877.1"/>
    </source>
</evidence>
<dbReference type="Proteomes" id="UP001642484">
    <property type="component" value="Unassembled WGS sequence"/>
</dbReference>
<protein>
    <submittedName>
        <fullName evidence="3">Uncharacterized protein</fullName>
    </submittedName>
</protein>
<reference evidence="3 4" key="1">
    <citation type="submission" date="2024-02" db="EMBL/GenBank/DDBJ databases">
        <authorList>
            <person name="Chen Y."/>
            <person name="Shah S."/>
            <person name="Dougan E. K."/>
            <person name="Thang M."/>
            <person name="Chan C."/>
        </authorList>
    </citation>
    <scope>NUCLEOTIDE SEQUENCE [LARGE SCALE GENOMIC DNA]</scope>
</reference>
<proteinExistence type="predicted"/>
<keyword evidence="2" id="KW-0812">Transmembrane</keyword>
<keyword evidence="4" id="KW-1185">Reference proteome</keyword>
<feature type="compositionally biased region" description="Basic and acidic residues" evidence="1">
    <location>
        <begin position="1"/>
        <end position="16"/>
    </location>
</feature>
<name>A0ABP0SBX2_9DINO</name>
<evidence type="ECO:0000256" key="2">
    <source>
        <dbReference type="SAM" id="Phobius"/>
    </source>
</evidence>
<accession>A0ABP0SBX2</accession>